<reference evidence="5 6" key="1">
    <citation type="submission" date="2019-01" db="EMBL/GenBank/DDBJ databases">
        <authorList>
            <person name="Chen W.-M."/>
        </authorList>
    </citation>
    <scope>NUCLEOTIDE SEQUENCE [LARGE SCALE GENOMIC DNA]</scope>
    <source>
        <strain evidence="5 6">CCP-18</strain>
    </source>
</reference>
<accession>A0A437LI16</accession>
<dbReference type="FunFam" id="3.30.70.270:FF:000001">
    <property type="entry name" value="Diguanylate cyclase domain protein"/>
    <property type="match status" value="1"/>
</dbReference>
<evidence type="ECO:0000259" key="4">
    <source>
        <dbReference type="PROSITE" id="PS50887"/>
    </source>
</evidence>
<dbReference type="PANTHER" id="PTHR45138:SF9">
    <property type="entry name" value="DIGUANYLATE CYCLASE DGCM-RELATED"/>
    <property type="match status" value="1"/>
</dbReference>
<comment type="caution">
    <text evidence="5">The sequence shown here is derived from an EMBL/GenBank/DDBJ whole genome shotgun (WGS) entry which is preliminary data.</text>
</comment>
<proteinExistence type="predicted"/>
<dbReference type="SUPFAM" id="SSF55073">
    <property type="entry name" value="Nucleotide cyclase"/>
    <property type="match status" value="1"/>
</dbReference>
<dbReference type="GO" id="GO:1902201">
    <property type="term" value="P:negative regulation of bacterial-type flagellum-dependent cell motility"/>
    <property type="evidence" value="ECO:0007669"/>
    <property type="project" value="TreeGrafter"/>
</dbReference>
<dbReference type="AlphaFoldDB" id="A0A437LI16"/>
<dbReference type="PANTHER" id="PTHR45138">
    <property type="entry name" value="REGULATORY COMPONENTS OF SENSORY TRANSDUCTION SYSTEM"/>
    <property type="match status" value="1"/>
</dbReference>
<dbReference type="InterPro" id="IPR013783">
    <property type="entry name" value="Ig-like_fold"/>
</dbReference>
<dbReference type="NCBIfam" id="TIGR00254">
    <property type="entry name" value="GGDEF"/>
    <property type="match status" value="1"/>
</dbReference>
<protein>
    <recommendedName>
        <fullName evidence="1">diguanylate cyclase</fullName>
        <ecNumber evidence="1">2.7.7.65</ecNumber>
    </recommendedName>
</protein>
<gene>
    <name evidence="5" type="ORF">EOD73_13060</name>
</gene>
<organism evidence="5 6">
    <name type="scientific">Inhella crocodyli</name>
    <dbReference type="NCBI Taxonomy" id="2499851"/>
    <lineage>
        <taxon>Bacteria</taxon>
        <taxon>Pseudomonadati</taxon>
        <taxon>Pseudomonadota</taxon>
        <taxon>Betaproteobacteria</taxon>
        <taxon>Burkholderiales</taxon>
        <taxon>Sphaerotilaceae</taxon>
        <taxon>Inhella</taxon>
    </lineage>
</organism>
<name>A0A437LI16_9BURK</name>
<dbReference type="Pfam" id="PF00990">
    <property type="entry name" value="GGDEF"/>
    <property type="match status" value="1"/>
</dbReference>
<dbReference type="InterPro" id="IPR043128">
    <property type="entry name" value="Rev_trsase/Diguanyl_cyclase"/>
</dbReference>
<dbReference type="SUPFAM" id="SSF63829">
    <property type="entry name" value="Calcium-dependent phosphotriesterase"/>
    <property type="match status" value="3"/>
</dbReference>
<dbReference type="InterPro" id="IPR029787">
    <property type="entry name" value="Nucleotide_cyclase"/>
</dbReference>
<dbReference type="Gene3D" id="3.30.70.270">
    <property type="match status" value="1"/>
</dbReference>
<dbReference type="GO" id="GO:0043709">
    <property type="term" value="P:cell adhesion involved in single-species biofilm formation"/>
    <property type="evidence" value="ECO:0007669"/>
    <property type="project" value="TreeGrafter"/>
</dbReference>
<dbReference type="Gene3D" id="2.130.10.10">
    <property type="entry name" value="YVTN repeat-like/Quinoprotein amine dehydrogenase"/>
    <property type="match status" value="3"/>
</dbReference>
<dbReference type="Proteomes" id="UP000288587">
    <property type="component" value="Unassembled WGS sequence"/>
</dbReference>
<comment type="catalytic activity">
    <reaction evidence="2">
        <text>2 GTP = 3',3'-c-di-GMP + 2 diphosphate</text>
        <dbReference type="Rhea" id="RHEA:24898"/>
        <dbReference type="ChEBI" id="CHEBI:33019"/>
        <dbReference type="ChEBI" id="CHEBI:37565"/>
        <dbReference type="ChEBI" id="CHEBI:58805"/>
        <dbReference type="EC" id="2.7.7.65"/>
    </reaction>
</comment>
<dbReference type="OrthoDB" id="5477914at2"/>
<dbReference type="PROSITE" id="PS50887">
    <property type="entry name" value="GGDEF"/>
    <property type="match status" value="1"/>
</dbReference>
<dbReference type="Pfam" id="PF07495">
    <property type="entry name" value="Y_Y_Y"/>
    <property type="match status" value="1"/>
</dbReference>
<dbReference type="InterPro" id="IPR000160">
    <property type="entry name" value="GGDEF_dom"/>
</dbReference>
<dbReference type="Gene3D" id="2.60.40.10">
    <property type="entry name" value="Immunoglobulins"/>
    <property type="match status" value="1"/>
</dbReference>
<keyword evidence="3" id="KW-0175">Coiled coil</keyword>
<dbReference type="SMART" id="SM00267">
    <property type="entry name" value="GGDEF"/>
    <property type="match status" value="1"/>
</dbReference>
<dbReference type="CDD" id="cd01949">
    <property type="entry name" value="GGDEF"/>
    <property type="match status" value="1"/>
</dbReference>
<feature type="coiled-coil region" evidence="3">
    <location>
        <begin position="824"/>
        <end position="884"/>
    </location>
</feature>
<evidence type="ECO:0000313" key="5">
    <source>
        <dbReference type="EMBL" id="RVT85040.1"/>
    </source>
</evidence>
<evidence type="ECO:0000256" key="3">
    <source>
        <dbReference type="SAM" id="Coils"/>
    </source>
</evidence>
<feature type="domain" description="GGDEF" evidence="4">
    <location>
        <begin position="892"/>
        <end position="1031"/>
    </location>
</feature>
<dbReference type="InterPro" id="IPR015943">
    <property type="entry name" value="WD40/YVTN_repeat-like_dom_sf"/>
</dbReference>
<dbReference type="EC" id="2.7.7.65" evidence="1"/>
<dbReference type="GO" id="GO:0052621">
    <property type="term" value="F:diguanylate cyclase activity"/>
    <property type="evidence" value="ECO:0007669"/>
    <property type="project" value="UniProtKB-EC"/>
</dbReference>
<keyword evidence="6" id="KW-1185">Reference proteome</keyword>
<dbReference type="Pfam" id="PF07494">
    <property type="entry name" value="Reg_prop"/>
    <property type="match status" value="1"/>
</dbReference>
<dbReference type="InterPro" id="IPR050469">
    <property type="entry name" value="Diguanylate_Cyclase"/>
</dbReference>
<evidence type="ECO:0000256" key="1">
    <source>
        <dbReference type="ARBA" id="ARBA00012528"/>
    </source>
</evidence>
<evidence type="ECO:0000313" key="6">
    <source>
        <dbReference type="Proteomes" id="UP000288587"/>
    </source>
</evidence>
<dbReference type="InterPro" id="IPR011110">
    <property type="entry name" value="Reg_prop"/>
</dbReference>
<sequence>MRATRWRLGGVGALGLVLGLSFGLVLGPASAQAPSATPPPSLFEPHFETLGDGASIPDGVVSTLGVDPQGMVWIGTSVGLVRFDGHSFTPVALNAPDRRTGGTTFIRALLAARDGRIWLGTESEGLSVYDPVADRWQVHRHTPQQPDSLAPGVIRTIAEDRGGRIWVGFIGGGLQMLDPASGRFRTYGAAQGLPDPRVQHVSADADGNLWVGTWNGVAVLPAGAERLSRPKLPDGQAFGLEGQVVLALAPMPDGSVWVGTQDGALWQVPRTVGSPRRLDDGPSTLGAVQAISRVSERQVWIGRAAGIEIRQPDDGRLQRALRPNIAKPWGLAGADIRSLVRDPGGVLWVGGYGSGLQRVNTLDEAVWVRRPDADPQSVMARPDVRSLLVLRDGSLWAGTSDGGIALLDAQLRTVGAIPSGQQGLGPGRVAALAQAPDGRVWAGAEARVLVFAHARAVAQSYAVGPGRVRRLLADRDGAIWAGTQDGLYRLAPTATAFVRVQHQDGRPLTGDVNALVQATDGTVWVGAETGLYPVPAGSDRLARIAFGPDAGLVNPNVLGLLLDRGGRLWVDTTAGLHRLRDWDGQTAQMEYLGHKLAQATHTVPQAFGANLLEDERGRIWTQRGVYDPREQRLHVLSSADGVDIGTAWFRSYAQTLDGRLLFGGSRGVLVVQPRDFQPSRFEPPVVATGLRVGAQERPLSQLQPRLLVGPSDGGFTLEFAALDLSEPARNRFRYRLLGHDGDWIETTSRTRQASYGGLAPGRYTLQVQGSNRNGDWSSRLLIVDVEVQPAWWQAWWGRLLMVAGVLLGTLGLSHWRTRVLRQRQSQLEARVAEATRALEAKTRELEDSALTDPLTGLRNRRFVVQRLDDDLRLVRRQFEEAQRRGAPPPSDADLSFVMIDIDHFKRVNDEHGHPAGDAVLVQMRERLQEVFRESDYLVRWGGEEFLVVARGTSREGLPELAERARSVVASRPFFLPDGTAVKASCSIGYACFPLNRAQPRAEHWSEVVALADAALYAAKREGRNRWVGVQSAEAAPVLELIASVNASLPDARMQIERGPKA</sequence>
<evidence type="ECO:0000256" key="2">
    <source>
        <dbReference type="ARBA" id="ARBA00034247"/>
    </source>
</evidence>
<dbReference type="EMBL" id="SACM01000003">
    <property type="protein sequence ID" value="RVT85040.1"/>
    <property type="molecule type" value="Genomic_DNA"/>
</dbReference>
<dbReference type="GO" id="GO:0005886">
    <property type="term" value="C:plasma membrane"/>
    <property type="evidence" value="ECO:0007669"/>
    <property type="project" value="TreeGrafter"/>
</dbReference>
<dbReference type="InterPro" id="IPR011123">
    <property type="entry name" value="Y_Y_Y"/>
</dbReference>